<dbReference type="PANTHER" id="PTHR31860">
    <property type="entry name" value="HEAT-INDUCIBLE TRANSCRIPTION REPRESSOR (DUF639)-RELATED"/>
    <property type="match status" value="1"/>
</dbReference>
<name>D8R569_SELML</name>
<dbReference type="Pfam" id="PF04842">
    <property type="entry name" value="DUF639"/>
    <property type="match status" value="1"/>
</dbReference>
<evidence type="ECO:0000313" key="2">
    <source>
        <dbReference type="EMBL" id="EFJ32436.1"/>
    </source>
</evidence>
<feature type="transmembrane region" description="Helical" evidence="1">
    <location>
        <begin position="566"/>
        <end position="584"/>
    </location>
</feature>
<proteinExistence type="predicted"/>
<dbReference type="Gramene" id="EFJ32436">
    <property type="protein sequence ID" value="EFJ32436"/>
    <property type="gene ID" value="SELMODRAFT_168495"/>
</dbReference>
<keyword evidence="1" id="KW-1133">Transmembrane helix</keyword>
<feature type="transmembrane region" description="Helical" evidence="1">
    <location>
        <begin position="648"/>
        <end position="675"/>
    </location>
</feature>
<dbReference type="InParanoid" id="D8R569"/>
<dbReference type="EMBL" id="GL377572">
    <property type="protein sequence ID" value="EFJ32436.1"/>
    <property type="molecule type" value="Genomic_DNA"/>
</dbReference>
<evidence type="ECO:0000313" key="3">
    <source>
        <dbReference type="Proteomes" id="UP000001514"/>
    </source>
</evidence>
<reference evidence="2 3" key="1">
    <citation type="journal article" date="2011" name="Science">
        <title>The Selaginella genome identifies genetic changes associated with the evolution of vascular plants.</title>
        <authorList>
            <person name="Banks J.A."/>
            <person name="Nishiyama T."/>
            <person name="Hasebe M."/>
            <person name="Bowman J.L."/>
            <person name="Gribskov M."/>
            <person name="dePamphilis C."/>
            <person name="Albert V.A."/>
            <person name="Aono N."/>
            <person name="Aoyama T."/>
            <person name="Ambrose B.A."/>
            <person name="Ashton N.W."/>
            <person name="Axtell M.J."/>
            <person name="Barker E."/>
            <person name="Barker M.S."/>
            <person name="Bennetzen J.L."/>
            <person name="Bonawitz N.D."/>
            <person name="Chapple C."/>
            <person name="Cheng C."/>
            <person name="Correa L.G."/>
            <person name="Dacre M."/>
            <person name="DeBarry J."/>
            <person name="Dreyer I."/>
            <person name="Elias M."/>
            <person name="Engstrom E.M."/>
            <person name="Estelle M."/>
            <person name="Feng L."/>
            <person name="Finet C."/>
            <person name="Floyd S.K."/>
            <person name="Frommer W.B."/>
            <person name="Fujita T."/>
            <person name="Gramzow L."/>
            <person name="Gutensohn M."/>
            <person name="Harholt J."/>
            <person name="Hattori M."/>
            <person name="Heyl A."/>
            <person name="Hirai T."/>
            <person name="Hiwatashi Y."/>
            <person name="Ishikawa M."/>
            <person name="Iwata M."/>
            <person name="Karol K.G."/>
            <person name="Koehler B."/>
            <person name="Kolukisaoglu U."/>
            <person name="Kubo M."/>
            <person name="Kurata T."/>
            <person name="Lalonde S."/>
            <person name="Li K."/>
            <person name="Li Y."/>
            <person name="Litt A."/>
            <person name="Lyons E."/>
            <person name="Manning G."/>
            <person name="Maruyama T."/>
            <person name="Michael T.P."/>
            <person name="Mikami K."/>
            <person name="Miyazaki S."/>
            <person name="Morinaga S."/>
            <person name="Murata T."/>
            <person name="Mueller-Roeber B."/>
            <person name="Nelson D.R."/>
            <person name="Obara M."/>
            <person name="Oguri Y."/>
            <person name="Olmstead R.G."/>
            <person name="Onodera N."/>
            <person name="Petersen B.L."/>
            <person name="Pils B."/>
            <person name="Prigge M."/>
            <person name="Rensing S.A."/>
            <person name="Riano-Pachon D.M."/>
            <person name="Roberts A.W."/>
            <person name="Sato Y."/>
            <person name="Scheller H.V."/>
            <person name="Schulz B."/>
            <person name="Schulz C."/>
            <person name="Shakirov E.V."/>
            <person name="Shibagaki N."/>
            <person name="Shinohara N."/>
            <person name="Shippen D.E."/>
            <person name="Soerensen I."/>
            <person name="Sotooka R."/>
            <person name="Sugimoto N."/>
            <person name="Sugita M."/>
            <person name="Sumikawa N."/>
            <person name="Tanurdzic M."/>
            <person name="Theissen G."/>
            <person name="Ulvskov P."/>
            <person name="Wakazuki S."/>
            <person name="Weng J.K."/>
            <person name="Willats W.W."/>
            <person name="Wipf D."/>
            <person name="Wolf P.G."/>
            <person name="Yang L."/>
            <person name="Zimmer A.D."/>
            <person name="Zhu Q."/>
            <person name="Mitros T."/>
            <person name="Hellsten U."/>
            <person name="Loque D."/>
            <person name="Otillar R."/>
            <person name="Salamov A."/>
            <person name="Schmutz J."/>
            <person name="Shapiro H."/>
            <person name="Lindquist E."/>
            <person name="Lucas S."/>
            <person name="Rokhsar D."/>
            <person name="Grigoriev I.V."/>
        </authorList>
    </citation>
    <scope>NUCLEOTIDE SEQUENCE [LARGE SCALE GENOMIC DNA]</scope>
</reference>
<protein>
    <submittedName>
        <fullName evidence="2">Uncharacterized protein</fullName>
    </submittedName>
</protein>
<organism evidence="3">
    <name type="scientific">Selaginella moellendorffii</name>
    <name type="common">Spikemoss</name>
    <dbReference type="NCBI Taxonomy" id="88036"/>
    <lineage>
        <taxon>Eukaryota</taxon>
        <taxon>Viridiplantae</taxon>
        <taxon>Streptophyta</taxon>
        <taxon>Embryophyta</taxon>
        <taxon>Tracheophyta</taxon>
        <taxon>Lycopodiopsida</taxon>
        <taxon>Selaginellales</taxon>
        <taxon>Selaginellaceae</taxon>
        <taxon>Selaginella</taxon>
    </lineage>
</organism>
<dbReference type="FunCoup" id="D8R569">
    <property type="interactions" value="1928"/>
</dbReference>
<sequence length="715" mass="79625">MAVLSRGKSLVENIMADSTMRSLFGAIGSKATSPQAQQVKLEHSPSGTRKWIKELSPLANVVVGRCARQIDDLKRSFEEEAPLPAKTPGRYARNFLEYCSFRALSVATQTSDHLSDKEFRRLSFDMMLAWEAPGAANKPTVKKDKEQGIMAGDKDEEDSALFYSDLMPMMVDVESTVGPDAFCRLAPAMPVVADMITVHCQFDALTATTGGRLPFPVYDKYIGELDKTIKSMKNLATPSLVSNLRLSKGEMIIDVDGTVTTQPVLQHINMSTWPGRLTLTDRALYFEAAGVVSYDAPKKYDLSVDLHHTVKPDLTGPWGARLFDKAITYKSENLSDPVVIEFPELTGHSRRDYWLAIVREVIMAHQFIRSSSLEGVGRSEARARAVLGCGRLRATKEAYHMLPRNPEALLTFSLTEELPGGDMVLEALAERLKRAAEGENEISRESRGSRIFSSAAVTELSALGTDAYKDAGIPVGEVLIGDYTQLEKAVQQARSSSRKVELAQSTIEGVRVEGIGTNVAIMKELSIPAVNFVNWLQDVASWREPFKAAMFCLLFSYIFYRDWVRYLPPLLLLVIVLYILWLRYSSKGKRDHEIVVPIPPGQSTLEQLMALQQAISQLEGVIQAANIFLLKVRALLLSAQPEATDQVLAILGGLALVLAALPLRWIALAVFLDIFTRQMHVRRESSERFNRRMKEWWNSIPVVPVRVADEHDHQS</sequence>
<dbReference type="AlphaFoldDB" id="D8R569"/>
<keyword evidence="3" id="KW-1185">Reference proteome</keyword>
<dbReference type="HOGENOM" id="CLU_007765_1_0_1"/>
<gene>
    <name evidence="2" type="ORF">SELMODRAFT_168495</name>
</gene>
<dbReference type="eggNOG" id="ENOG502QU95">
    <property type="taxonomic scope" value="Eukaryota"/>
</dbReference>
<accession>D8R569</accession>
<evidence type="ECO:0000256" key="1">
    <source>
        <dbReference type="SAM" id="Phobius"/>
    </source>
</evidence>
<keyword evidence="1" id="KW-0812">Transmembrane</keyword>
<dbReference type="Proteomes" id="UP000001514">
    <property type="component" value="Unassembled WGS sequence"/>
</dbReference>
<dbReference type="InterPro" id="IPR006927">
    <property type="entry name" value="DUF639"/>
</dbReference>
<dbReference type="OMA" id="RFREWWF"/>
<dbReference type="PANTHER" id="PTHR31860:SF6">
    <property type="entry name" value="HEAT-INDUCIBLE TRANSCRIPTION REPRESSOR (DUF639)"/>
    <property type="match status" value="1"/>
</dbReference>
<dbReference type="KEGG" id="smo:SELMODRAFT_168495"/>
<keyword evidence="1" id="KW-0472">Membrane</keyword>